<evidence type="ECO:0000256" key="5">
    <source>
        <dbReference type="ARBA" id="ARBA00022531"/>
    </source>
</evidence>
<evidence type="ECO:0000256" key="8">
    <source>
        <dbReference type="PIRSR" id="PIRSR601344-1"/>
    </source>
</evidence>
<feature type="chain" id="PRO_5044808962" evidence="9">
    <location>
        <begin position="16"/>
        <end position="262"/>
    </location>
</feature>
<feature type="binding site" evidence="8">
    <location>
        <position position="77"/>
    </location>
    <ligand>
        <name>chlorophyll a</name>
        <dbReference type="ChEBI" id="CHEBI:58416"/>
        <label>1</label>
    </ligand>
</feature>
<gene>
    <name evidence="10" type="ORF">ACHAWO_001487</name>
</gene>
<dbReference type="AlphaFoldDB" id="A0ABD3QUV5"/>
<evidence type="ECO:0000256" key="4">
    <source>
        <dbReference type="ARBA" id="ARBA00022528"/>
    </source>
</evidence>
<comment type="function">
    <text evidence="1">The light-harvesting complex (LHC) functions as a light receptor, it captures and delivers excitation energy to photosystems with which it is closely associated. Energy is transferred from the carotenoid and chlorophyll C (or B) to chlorophyll A and the photosynthetic reaction centers where it is used to synthesize ATP and reducing power.</text>
</comment>
<comment type="similarity">
    <text evidence="3">Belongs to the fucoxanthin chlorophyll protein family.</text>
</comment>
<feature type="binding site" evidence="8">
    <location>
        <position position="80"/>
    </location>
    <ligand>
        <name>chlorophyll a</name>
        <dbReference type="ChEBI" id="CHEBI:58416"/>
        <label>1</label>
    </ligand>
</feature>
<evidence type="ECO:0000256" key="6">
    <source>
        <dbReference type="ARBA" id="ARBA00022640"/>
    </source>
</evidence>
<dbReference type="InterPro" id="IPR001344">
    <property type="entry name" value="Chloro_AB-bd_pln"/>
</dbReference>
<proteinExistence type="inferred from homology"/>
<feature type="binding site" evidence="8">
    <location>
        <position position="191"/>
    </location>
    <ligand>
        <name>chlorophyll a</name>
        <dbReference type="ChEBI" id="CHEBI:58416"/>
        <label>1</label>
    </ligand>
</feature>
<evidence type="ECO:0000313" key="11">
    <source>
        <dbReference type="Proteomes" id="UP001530400"/>
    </source>
</evidence>
<dbReference type="Proteomes" id="UP001530400">
    <property type="component" value="Unassembled WGS sequence"/>
</dbReference>
<keyword evidence="4" id="KW-0150">Chloroplast</keyword>
<name>A0ABD3QUV5_9STRA</name>
<evidence type="ECO:0000256" key="3">
    <source>
        <dbReference type="ARBA" id="ARBA00005933"/>
    </source>
</evidence>
<comment type="subcellular location">
    <subcellularLocation>
        <location evidence="2">Plastid</location>
        <location evidence="2">Chloroplast</location>
    </subcellularLocation>
</comment>
<keyword evidence="11" id="KW-1185">Reference proteome</keyword>
<feature type="binding site" evidence="8">
    <location>
        <position position="194"/>
    </location>
    <ligand>
        <name>chlorophyll a</name>
        <dbReference type="ChEBI" id="CHEBI:58416"/>
        <label>1</label>
    </ligand>
</feature>
<comment type="caution">
    <text evidence="10">The sequence shown here is derived from an EMBL/GenBank/DDBJ whole genome shotgun (WGS) entry which is preliminary data.</text>
</comment>
<dbReference type="GO" id="GO:0009507">
    <property type="term" value="C:chloroplast"/>
    <property type="evidence" value="ECO:0007669"/>
    <property type="project" value="UniProtKB-SubCell"/>
</dbReference>
<dbReference type="Pfam" id="PF00504">
    <property type="entry name" value="Chloroa_b-bind"/>
    <property type="match status" value="1"/>
</dbReference>
<dbReference type="InterPro" id="IPR022796">
    <property type="entry name" value="Chloroa_b-bind"/>
</dbReference>
<evidence type="ECO:0000256" key="7">
    <source>
        <dbReference type="ARBA" id="ARBA00023243"/>
    </source>
</evidence>
<reference evidence="10 11" key="1">
    <citation type="submission" date="2024-10" db="EMBL/GenBank/DDBJ databases">
        <title>Updated reference genomes for cyclostephanoid diatoms.</title>
        <authorList>
            <person name="Roberts W.R."/>
            <person name="Alverson A.J."/>
        </authorList>
    </citation>
    <scope>NUCLEOTIDE SEQUENCE [LARGE SCALE GENOMIC DNA]</scope>
    <source>
        <strain evidence="10 11">AJA010-31</strain>
    </source>
</reference>
<protein>
    <submittedName>
        <fullName evidence="10">Uncharacterized protein</fullName>
    </submittedName>
</protein>
<feature type="binding site" description="axial binding residue" evidence="8">
    <location>
        <position position="82"/>
    </location>
    <ligand>
        <name>chlorophyll b</name>
        <dbReference type="ChEBI" id="CHEBI:61721"/>
        <label>1</label>
    </ligand>
    <ligandPart>
        <name>Mg</name>
        <dbReference type="ChEBI" id="CHEBI:25107"/>
    </ligandPart>
</feature>
<organism evidence="10 11">
    <name type="scientific">Cyclotella atomus</name>
    <dbReference type="NCBI Taxonomy" id="382360"/>
    <lineage>
        <taxon>Eukaryota</taxon>
        <taxon>Sar</taxon>
        <taxon>Stramenopiles</taxon>
        <taxon>Ochrophyta</taxon>
        <taxon>Bacillariophyta</taxon>
        <taxon>Coscinodiscophyceae</taxon>
        <taxon>Thalassiosirophycidae</taxon>
        <taxon>Stephanodiscales</taxon>
        <taxon>Stephanodiscaceae</taxon>
        <taxon>Cyclotella</taxon>
    </lineage>
</organism>
<dbReference type="GO" id="GO:0030076">
    <property type="term" value="C:light-harvesting complex"/>
    <property type="evidence" value="ECO:0007669"/>
    <property type="project" value="UniProtKB-KW"/>
</dbReference>
<keyword evidence="8" id="KW-0157">Chromophore</keyword>
<evidence type="ECO:0000313" key="10">
    <source>
        <dbReference type="EMBL" id="KAL3803983.1"/>
    </source>
</evidence>
<dbReference type="GO" id="GO:0015979">
    <property type="term" value="P:photosynthesis"/>
    <property type="evidence" value="ECO:0007669"/>
    <property type="project" value="UniProtKB-KW"/>
</dbReference>
<keyword evidence="6" id="KW-0934">Plastid</keyword>
<feature type="binding site" evidence="8">
    <location>
        <position position="190"/>
    </location>
    <ligand>
        <name>chlorophyll a</name>
        <dbReference type="ChEBI" id="CHEBI:58416"/>
        <label>1</label>
    </ligand>
</feature>
<feature type="signal peptide" evidence="9">
    <location>
        <begin position="1"/>
        <end position="15"/>
    </location>
</feature>
<evidence type="ECO:0000256" key="2">
    <source>
        <dbReference type="ARBA" id="ARBA00004229"/>
    </source>
</evidence>
<keyword evidence="5" id="KW-0602">Photosynthesis</keyword>
<keyword evidence="8" id="KW-0148">Chlorophyll</keyword>
<dbReference type="PANTHER" id="PTHR21649">
    <property type="entry name" value="CHLOROPHYLL A/B BINDING PROTEIN"/>
    <property type="match status" value="1"/>
</dbReference>
<dbReference type="SUPFAM" id="SSF103511">
    <property type="entry name" value="Chlorophyll a-b binding protein"/>
    <property type="match status" value="1"/>
</dbReference>
<dbReference type="EMBL" id="JALLPJ020000057">
    <property type="protein sequence ID" value="KAL3803983.1"/>
    <property type="molecule type" value="Genomic_DNA"/>
</dbReference>
<evidence type="ECO:0000256" key="1">
    <source>
        <dbReference type="ARBA" id="ARBA00004022"/>
    </source>
</evidence>
<keyword evidence="7" id="KW-0437">Light-harvesting polypeptide</keyword>
<accession>A0ABD3QUV5</accession>
<dbReference type="Gene3D" id="1.10.3460.10">
    <property type="entry name" value="Chlorophyll a/b binding protein domain"/>
    <property type="match status" value="1"/>
</dbReference>
<keyword evidence="9" id="KW-0732">Signal</keyword>
<sequence>MKLAFSATLAASAAAFAPSSQTVRSSALSATLNGWTPDENAFAWGLPGSLDPVPEFDPFGFAKGTDLQTMRKWREAETQHGRVAMLAAVGMLVTEEPIEYHPLFEAYNKDIGPAIRHLDEVRAVEPLFFVALGGLIGALELNRAKTGFSAPEGEFEFQQVEDDYYPGDVGFDPLGLKPSGAAEFATMQTKELQNGKTIGNAWSYGVSSVQVTYVLPCILRSHFRYIQIYSMIAQELVNGKEIFVNLGLAEDRFDPSSVPVQF</sequence>
<evidence type="ECO:0000256" key="9">
    <source>
        <dbReference type="SAM" id="SignalP"/>
    </source>
</evidence>